<sequence>MIFDSVGYADQVFQLVSRQELSRTAGGQTFGKDLGPALWSAEYTTAPMTADDALSFEASLNALNGVIGEFEAYDLRRPYPRAHADGDFADEAEILSASGAKIALANLPEGFQLSPGDYLSLEVQGRRVLHQVVEAATSDSDGETGEFAVRPPPWPGTDEGAPVTLKKPSCRLAMLPQSITQKISGLYTTISFKAGQV</sequence>
<dbReference type="AlphaFoldDB" id="A0A090MUM0"/>
<comment type="caution">
    <text evidence="2">The sequence shown here is derived from an EMBL/GenBank/DDBJ whole genome shotgun (WGS) entry which is preliminary data.</text>
</comment>
<keyword evidence="3" id="KW-1185">Reference proteome</keyword>
<evidence type="ECO:0000313" key="3">
    <source>
        <dbReference type="Proteomes" id="UP000035762"/>
    </source>
</evidence>
<name>A0A090MUM0_AFIFE</name>
<reference evidence="2 3" key="1">
    <citation type="journal article" date="2014" name="Genome Announc.">
        <title>Genome Sequence of Afipia felis Strain 76713, Isolated in Hospital Water Using an Amoeba Co-Culture Procedure.</title>
        <authorList>
            <person name="Benamar S."/>
            <person name="La Scola B."/>
            <person name="Croce O."/>
        </authorList>
    </citation>
    <scope>NUCLEOTIDE SEQUENCE [LARGE SCALE GENOMIC DNA]</scope>
    <source>
        <strain evidence="2 3">76713</strain>
    </source>
</reference>
<evidence type="ECO:0000313" key="2">
    <source>
        <dbReference type="EMBL" id="CEG09489.1"/>
    </source>
</evidence>
<accession>A0A090MUM0</accession>
<evidence type="ECO:0000256" key="1">
    <source>
        <dbReference type="SAM" id="MobiDB-lite"/>
    </source>
</evidence>
<dbReference type="RefSeq" id="WP_048757405.1">
    <property type="nucleotide sequence ID" value="NZ_CCAZ020000002.1"/>
</dbReference>
<organism evidence="2 3">
    <name type="scientific">Afipia felis</name>
    <name type="common">Cat scratch disease bacillus</name>
    <dbReference type="NCBI Taxonomy" id="1035"/>
    <lineage>
        <taxon>Bacteria</taxon>
        <taxon>Pseudomonadati</taxon>
        <taxon>Pseudomonadota</taxon>
        <taxon>Alphaproteobacteria</taxon>
        <taxon>Hyphomicrobiales</taxon>
        <taxon>Nitrobacteraceae</taxon>
        <taxon>Afipia</taxon>
    </lineage>
</organism>
<dbReference type="STRING" id="1035.BN961_02915"/>
<dbReference type="Proteomes" id="UP000035762">
    <property type="component" value="Unassembled WGS sequence"/>
</dbReference>
<protein>
    <submittedName>
        <fullName evidence="2">Uncharacterized protein</fullName>
    </submittedName>
</protein>
<dbReference type="EMBL" id="CCAZ020000002">
    <property type="protein sequence ID" value="CEG09489.1"/>
    <property type="molecule type" value="Genomic_DNA"/>
</dbReference>
<proteinExistence type="predicted"/>
<feature type="region of interest" description="Disordered" evidence="1">
    <location>
        <begin position="140"/>
        <end position="160"/>
    </location>
</feature>
<gene>
    <name evidence="2" type="ORF">BN961_02915</name>
</gene>